<name>A0ABW0HN47_9BACL</name>
<dbReference type="RefSeq" id="WP_378130921.1">
    <property type="nucleotide sequence ID" value="NZ_JBHSMI010000012.1"/>
</dbReference>
<evidence type="ECO:0000313" key="2">
    <source>
        <dbReference type="Proteomes" id="UP001596113"/>
    </source>
</evidence>
<dbReference type="Proteomes" id="UP001596113">
    <property type="component" value="Unassembled WGS sequence"/>
</dbReference>
<keyword evidence="2" id="KW-1185">Reference proteome</keyword>
<reference evidence="2" key="1">
    <citation type="journal article" date="2019" name="Int. J. Syst. Evol. Microbiol.">
        <title>The Global Catalogue of Microorganisms (GCM) 10K type strain sequencing project: providing services to taxonomists for standard genome sequencing and annotation.</title>
        <authorList>
            <consortium name="The Broad Institute Genomics Platform"/>
            <consortium name="The Broad Institute Genome Sequencing Center for Infectious Disease"/>
            <person name="Wu L."/>
            <person name="Ma J."/>
        </authorList>
    </citation>
    <scope>NUCLEOTIDE SEQUENCE [LARGE SCALE GENOMIC DNA]</scope>
    <source>
        <strain evidence="2">CGMCC 1.18575</strain>
    </source>
</reference>
<gene>
    <name evidence="1" type="ORF">ACFPOF_06865</name>
</gene>
<dbReference type="EMBL" id="JBHSMI010000012">
    <property type="protein sequence ID" value="MFC5402456.1"/>
    <property type="molecule type" value="Genomic_DNA"/>
</dbReference>
<protein>
    <submittedName>
        <fullName evidence="1">Uncharacterized protein</fullName>
    </submittedName>
</protein>
<organism evidence="1 2">
    <name type="scientific">Cohnella soli</name>
    <dbReference type="NCBI Taxonomy" id="425005"/>
    <lineage>
        <taxon>Bacteria</taxon>
        <taxon>Bacillati</taxon>
        <taxon>Bacillota</taxon>
        <taxon>Bacilli</taxon>
        <taxon>Bacillales</taxon>
        <taxon>Paenibacillaceae</taxon>
        <taxon>Cohnella</taxon>
    </lineage>
</organism>
<proteinExistence type="predicted"/>
<evidence type="ECO:0000313" key="1">
    <source>
        <dbReference type="EMBL" id="MFC5402456.1"/>
    </source>
</evidence>
<comment type="caution">
    <text evidence="1">The sequence shown here is derived from an EMBL/GenBank/DDBJ whole genome shotgun (WGS) entry which is preliminary data.</text>
</comment>
<sequence>MLIQLKQPYTGGTVVVMNVPTAEGLEQAVSIETFELITQYVHFLDDNQILGDVEVTFAEIQTKFSSSLERDSAASGGSSYS</sequence>
<accession>A0ABW0HN47</accession>